<gene>
    <name evidence="2" type="ORF">COR50_12475</name>
</gene>
<feature type="transmembrane region" description="Helical" evidence="1">
    <location>
        <begin position="531"/>
        <end position="550"/>
    </location>
</feature>
<keyword evidence="3" id="KW-1185">Reference proteome</keyword>
<feature type="transmembrane region" description="Helical" evidence="1">
    <location>
        <begin position="132"/>
        <end position="157"/>
    </location>
</feature>
<evidence type="ECO:0000313" key="3">
    <source>
        <dbReference type="Proteomes" id="UP000220133"/>
    </source>
</evidence>
<dbReference type="Proteomes" id="UP000220133">
    <property type="component" value="Chromosome"/>
</dbReference>
<dbReference type="OrthoDB" id="2659138at2"/>
<feature type="transmembrane region" description="Helical" evidence="1">
    <location>
        <begin position="164"/>
        <end position="192"/>
    </location>
</feature>
<feature type="transmembrane region" description="Helical" evidence="1">
    <location>
        <begin position="88"/>
        <end position="112"/>
    </location>
</feature>
<name>A0A291QVF2_9BACT</name>
<feature type="transmembrane region" description="Helical" evidence="1">
    <location>
        <begin position="441"/>
        <end position="462"/>
    </location>
</feature>
<feature type="transmembrane region" description="Helical" evidence="1">
    <location>
        <begin position="235"/>
        <end position="257"/>
    </location>
</feature>
<dbReference type="KEGG" id="cbae:COR50_12475"/>
<feature type="transmembrane region" description="Helical" evidence="1">
    <location>
        <begin position="263"/>
        <end position="284"/>
    </location>
</feature>
<accession>A0A291QVF2</accession>
<feature type="transmembrane region" description="Helical" evidence="1">
    <location>
        <begin position="204"/>
        <end position="223"/>
    </location>
</feature>
<feature type="transmembrane region" description="Helical" evidence="1">
    <location>
        <begin position="391"/>
        <end position="411"/>
    </location>
</feature>
<keyword evidence="1" id="KW-0472">Membrane</keyword>
<dbReference type="EMBL" id="CP023777">
    <property type="protein sequence ID" value="ATL47917.1"/>
    <property type="molecule type" value="Genomic_DNA"/>
</dbReference>
<feature type="transmembrane region" description="Helical" evidence="1">
    <location>
        <begin position="354"/>
        <end position="371"/>
    </location>
</feature>
<evidence type="ECO:0000256" key="1">
    <source>
        <dbReference type="SAM" id="Phobius"/>
    </source>
</evidence>
<feature type="transmembrane region" description="Helical" evidence="1">
    <location>
        <begin position="468"/>
        <end position="487"/>
    </location>
</feature>
<feature type="transmembrane region" description="Helical" evidence="1">
    <location>
        <begin position="508"/>
        <end position="525"/>
    </location>
</feature>
<reference evidence="2 3" key="1">
    <citation type="submission" date="2017-10" db="EMBL/GenBank/DDBJ databases">
        <title>Paenichitinophaga pekingensis gen. nov., sp. nov., isolated from activated sludge.</title>
        <authorList>
            <person name="Jin D."/>
            <person name="Kong X."/>
            <person name="Deng Y."/>
            <person name="Bai Z."/>
        </authorList>
    </citation>
    <scope>NUCLEOTIDE SEQUENCE [LARGE SCALE GENOMIC DNA]</scope>
    <source>
        <strain evidence="2 3">13</strain>
    </source>
</reference>
<keyword evidence="1" id="KW-0812">Transmembrane</keyword>
<dbReference type="AlphaFoldDB" id="A0A291QVF2"/>
<evidence type="ECO:0000313" key="2">
    <source>
        <dbReference type="EMBL" id="ATL47917.1"/>
    </source>
</evidence>
<keyword evidence="1" id="KW-1133">Transmembrane helix</keyword>
<proteinExistence type="predicted"/>
<protein>
    <submittedName>
        <fullName evidence="2">Uncharacterized protein</fullName>
    </submittedName>
</protein>
<dbReference type="RefSeq" id="WP_098194294.1">
    <property type="nucleotide sequence ID" value="NZ_CP023777.1"/>
</dbReference>
<organism evidence="2 3">
    <name type="scientific">Chitinophaga caeni</name>
    <dbReference type="NCBI Taxonomy" id="2029983"/>
    <lineage>
        <taxon>Bacteria</taxon>
        <taxon>Pseudomonadati</taxon>
        <taxon>Bacteroidota</taxon>
        <taxon>Chitinophagia</taxon>
        <taxon>Chitinophagales</taxon>
        <taxon>Chitinophagaceae</taxon>
        <taxon>Chitinophaga</taxon>
    </lineage>
</organism>
<feature type="transmembrane region" description="Helical" evidence="1">
    <location>
        <begin position="58"/>
        <end position="81"/>
    </location>
</feature>
<sequence length="561" mass="64271">MNAIILSLLSVLNPVWRKMGVDIYQLNEILRIKLIMDNRRPAYRLMGGNSGKTKEVNYATLFTMGVSLLMGLLFLLIFKFITDPVMQLLIFFSAFVSMMAITLISDFTQVLLDVKDNYIILPRPVNDRTVLVARLLHIFIHISTVVFPLACPTLVYLAINRKSFFVAVVFFLLVVLISLFTLFLVNALYLVMMKFLTPTRFKEIISSIQVVFSILIFASYYLIPRLVEKDISMTVDDYPFLYFLPPTWFAGAFKFLVYGDHSVLLWVCFILALLVPIISIWIVIKYFAPSFNKNISSLQGDTERNKSKLKKLKGEGQTFAQRLSRWLSKDYLEKAGFDFTWLVSGRSREFRLKVYPSFGYVLVYFVVLILPGSRGGNLMQALQDLPGTNSYILLIYISSFVFITAASTLPYSEKFQSAWVFFSSPVQKPGAIMAGAFKSLFVKYFLPFYLMIVVLSLSVWGVKILPNLLLGIINVFTIAIMYAYVFMRKLPFSLKIEANKGMATYLKGFLIMIIPGSIGLVHYLVVKNIYLVYMFMPISAALFWLVYTSYRNTTWEQLAKK</sequence>